<dbReference type="Pfam" id="PF01765">
    <property type="entry name" value="RRF"/>
    <property type="match status" value="1"/>
</dbReference>
<dbReference type="InterPro" id="IPR002661">
    <property type="entry name" value="Ribosome_recyc_fac"/>
</dbReference>
<dbReference type="Proteomes" id="UP001151518">
    <property type="component" value="Unassembled WGS sequence"/>
</dbReference>
<evidence type="ECO:0000256" key="4">
    <source>
        <dbReference type="SAM" id="MobiDB-lite"/>
    </source>
</evidence>
<dbReference type="OrthoDB" id="407355at2759"/>
<gene>
    <name evidence="6" type="ORF">GGI25_000643</name>
</gene>
<comment type="function">
    <text evidence="3">Necessary for protein synthesis in mitochondria. Functions as a ribosome recycling factor in mitochondria.</text>
</comment>
<dbReference type="GO" id="GO:0005739">
    <property type="term" value="C:mitochondrion"/>
    <property type="evidence" value="ECO:0007669"/>
    <property type="project" value="TreeGrafter"/>
</dbReference>
<dbReference type="AlphaFoldDB" id="A0A9W8GE35"/>
<feature type="compositionally biased region" description="Acidic residues" evidence="4">
    <location>
        <begin position="64"/>
        <end position="74"/>
    </location>
</feature>
<evidence type="ECO:0000313" key="7">
    <source>
        <dbReference type="Proteomes" id="UP001151518"/>
    </source>
</evidence>
<dbReference type="GO" id="GO:0043023">
    <property type="term" value="F:ribosomal large subunit binding"/>
    <property type="evidence" value="ECO:0007669"/>
    <property type="project" value="TreeGrafter"/>
</dbReference>
<feature type="compositionally biased region" description="Basic and acidic residues" evidence="4">
    <location>
        <begin position="51"/>
        <end position="63"/>
    </location>
</feature>
<dbReference type="Gene3D" id="3.30.1360.40">
    <property type="match status" value="1"/>
</dbReference>
<organism evidence="6 7">
    <name type="scientific">Coemansia spiralis</name>
    <dbReference type="NCBI Taxonomy" id="417178"/>
    <lineage>
        <taxon>Eukaryota</taxon>
        <taxon>Fungi</taxon>
        <taxon>Fungi incertae sedis</taxon>
        <taxon>Zoopagomycota</taxon>
        <taxon>Kickxellomycotina</taxon>
        <taxon>Kickxellomycetes</taxon>
        <taxon>Kickxellales</taxon>
        <taxon>Kickxellaceae</taxon>
        <taxon>Coemansia</taxon>
    </lineage>
</organism>
<feature type="domain" description="Ribosome recycling factor" evidence="5">
    <location>
        <begin position="93"/>
        <end position="252"/>
    </location>
</feature>
<sequence>MAAIPVHRVLVQPLIASKSPTFQWAVDTQIARPQCPSLQSRWYGSKKKTGRKEDKHKEHNGDEEAHEEGSDEMTLDLDKIEKQMSHSVERFVTELKSLRVGRANPAILDHVRVQLKGSTAPLPDLAMVTVKDAHNLIVIPNNPDEQSTIDTSIRNAGLGLNPRIDKNAIIVPVPKPTRESRARLAKEINGMAEHIRTHVRKHRHTALKQLKTDSKEGMSKAEIKSWEKDIQAMTDKYIEKIKDLISAKTREIENS</sequence>
<accession>A0A9W8GE35</accession>
<evidence type="ECO:0000256" key="2">
    <source>
        <dbReference type="ARBA" id="ARBA00022917"/>
    </source>
</evidence>
<name>A0A9W8GE35_9FUNG</name>
<evidence type="ECO:0000256" key="3">
    <source>
        <dbReference type="ARBA" id="ARBA00024909"/>
    </source>
</evidence>
<comment type="caution">
    <text evidence="6">The sequence shown here is derived from an EMBL/GenBank/DDBJ whole genome shotgun (WGS) entry which is preliminary data.</text>
</comment>
<dbReference type="Gene3D" id="1.10.132.20">
    <property type="entry name" value="Ribosome-recycling factor"/>
    <property type="match status" value="1"/>
</dbReference>
<dbReference type="PANTHER" id="PTHR20982">
    <property type="entry name" value="RIBOSOME RECYCLING FACTOR"/>
    <property type="match status" value="1"/>
</dbReference>
<dbReference type="PANTHER" id="PTHR20982:SF3">
    <property type="entry name" value="MITOCHONDRIAL RIBOSOME RECYCLING FACTOR PSEUDO 1"/>
    <property type="match status" value="1"/>
</dbReference>
<feature type="region of interest" description="Disordered" evidence="4">
    <location>
        <begin position="37"/>
        <end position="74"/>
    </location>
</feature>
<dbReference type="GO" id="GO:0006412">
    <property type="term" value="P:translation"/>
    <property type="evidence" value="ECO:0007669"/>
    <property type="project" value="UniProtKB-KW"/>
</dbReference>
<dbReference type="InterPro" id="IPR023584">
    <property type="entry name" value="Ribosome_recyc_fac_dom"/>
</dbReference>
<dbReference type="EMBL" id="JANBTW010000005">
    <property type="protein sequence ID" value="KAJ2680351.1"/>
    <property type="molecule type" value="Genomic_DNA"/>
</dbReference>
<protein>
    <recommendedName>
        <fullName evidence="5">Ribosome recycling factor domain-containing protein</fullName>
    </recommendedName>
</protein>
<proteinExistence type="inferred from homology"/>
<evidence type="ECO:0000313" key="6">
    <source>
        <dbReference type="EMBL" id="KAJ2680351.1"/>
    </source>
</evidence>
<comment type="similarity">
    <text evidence="1">Belongs to the RRF family.</text>
</comment>
<evidence type="ECO:0000259" key="5">
    <source>
        <dbReference type="Pfam" id="PF01765"/>
    </source>
</evidence>
<dbReference type="SUPFAM" id="SSF55194">
    <property type="entry name" value="Ribosome recycling factor, RRF"/>
    <property type="match status" value="1"/>
</dbReference>
<dbReference type="FunFam" id="3.30.1360.40:FF:000001">
    <property type="entry name" value="Ribosome-recycling factor"/>
    <property type="match status" value="1"/>
</dbReference>
<reference evidence="6" key="1">
    <citation type="submission" date="2022-07" db="EMBL/GenBank/DDBJ databases">
        <title>Phylogenomic reconstructions and comparative analyses of Kickxellomycotina fungi.</title>
        <authorList>
            <person name="Reynolds N.K."/>
            <person name="Stajich J.E."/>
            <person name="Barry K."/>
            <person name="Grigoriev I.V."/>
            <person name="Crous P."/>
            <person name="Smith M.E."/>
        </authorList>
    </citation>
    <scope>NUCLEOTIDE SEQUENCE</scope>
    <source>
        <strain evidence="6">NRRL 3115</strain>
    </source>
</reference>
<evidence type="ECO:0000256" key="1">
    <source>
        <dbReference type="ARBA" id="ARBA00005912"/>
    </source>
</evidence>
<dbReference type="InterPro" id="IPR036191">
    <property type="entry name" value="RRF_sf"/>
</dbReference>
<keyword evidence="2" id="KW-0648">Protein biosynthesis</keyword>